<protein>
    <submittedName>
        <fullName evidence="1">Putative ankyrin repeat protein</fullName>
    </submittedName>
</protein>
<accession>A0A3G5AEL8</accession>
<name>A0A3G5AEL8_9VIRU</name>
<sequence>MYNEIYSLIENDDLDKFQKIVSKNTLNDEAIFCYCVDYGATKILEWMFQNGVEVSCFDNFAICNAPNSAVLDLLAKYGADPCHNNNEPIINAVIFYRLGVVKSLVEHGADVAARNNMPLTKLCEIFKGGATDIADYLLKNGANPSVSSGYPLKKSITNGNFGLSKVLIKYGANVSDLGMEDLLYVVNNGSPETVQLLADSGIDFSLLNGYMPEYINKLLVQKLEFLSNKGVDFKNLYAIMLSKNS</sequence>
<dbReference type="SUPFAM" id="SSF48403">
    <property type="entry name" value="Ankyrin repeat"/>
    <property type="match status" value="1"/>
</dbReference>
<gene>
    <name evidence="1" type="ORF">Satyrvirus29_7</name>
</gene>
<evidence type="ECO:0000313" key="1">
    <source>
        <dbReference type="EMBL" id="AYV85666.1"/>
    </source>
</evidence>
<dbReference type="PROSITE" id="PS50088">
    <property type="entry name" value="ANK_REPEAT"/>
    <property type="match status" value="1"/>
</dbReference>
<reference evidence="1" key="1">
    <citation type="submission" date="2018-10" db="EMBL/GenBank/DDBJ databases">
        <title>Hidden diversity of soil giant viruses.</title>
        <authorList>
            <person name="Schulz F."/>
            <person name="Alteio L."/>
            <person name="Goudeau D."/>
            <person name="Ryan E.M."/>
            <person name="Malmstrom R.R."/>
            <person name="Blanchard J."/>
            <person name="Woyke T."/>
        </authorList>
    </citation>
    <scope>NUCLEOTIDE SEQUENCE</scope>
    <source>
        <strain evidence="1">SAV1</strain>
    </source>
</reference>
<dbReference type="EMBL" id="MK072465">
    <property type="protein sequence ID" value="AYV85666.1"/>
    <property type="molecule type" value="Genomic_DNA"/>
</dbReference>
<organism evidence="1">
    <name type="scientific">Satyrvirus sp</name>
    <dbReference type="NCBI Taxonomy" id="2487771"/>
    <lineage>
        <taxon>Viruses</taxon>
        <taxon>Varidnaviria</taxon>
        <taxon>Bamfordvirae</taxon>
        <taxon>Nucleocytoviricota</taxon>
        <taxon>Megaviricetes</taxon>
        <taxon>Imitervirales</taxon>
        <taxon>Mimiviridae</taxon>
        <taxon>Megamimivirinae</taxon>
    </lineage>
</organism>
<proteinExistence type="predicted"/>
<dbReference type="Gene3D" id="1.25.40.20">
    <property type="entry name" value="Ankyrin repeat-containing domain"/>
    <property type="match status" value="1"/>
</dbReference>
<dbReference type="InterPro" id="IPR051616">
    <property type="entry name" value="Cul2-RING_E3_ligase_SR"/>
</dbReference>
<dbReference type="InterPro" id="IPR036770">
    <property type="entry name" value="Ankyrin_rpt-contain_sf"/>
</dbReference>
<dbReference type="SMART" id="SM00248">
    <property type="entry name" value="ANK"/>
    <property type="match status" value="5"/>
</dbReference>
<dbReference type="PANTHER" id="PTHR46224:SF64">
    <property type="entry name" value="IQ MOTIF AND ANKYRIN REPEAT DOMAIN-CONTAINING PROTEIN 1"/>
    <property type="match status" value="1"/>
</dbReference>
<dbReference type="InterPro" id="IPR002110">
    <property type="entry name" value="Ankyrin_rpt"/>
</dbReference>
<dbReference type="PANTHER" id="PTHR46224">
    <property type="entry name" value="ANKYRIN REPEAT FAMILY PROTEIN"/>
    <property type="match status" value="1"/>
</dbReference>